<feature type="binding site" evidence="4">
    <location>
        <position position="74"/>
    </location>
    <ligand>
        <name>molybdate</name>
        <dbReference type="ChEBI" id="CHEBI:36264"/>
    </ligand>
</feature>
<evidence type="ECO:0000313" key="5">
    <source>
        <dbReference type="EMBL" id="SDF40822.1"/>
    </source>
</evidence>
<dbReference type="PANTHER" id="PTHR30632:SF14">
    <property type="entry name" value="TUNGSTATE_MOLYBDATE_CHROMATE-BINDING PROTEIN MODA"/>
    <property type="match status" value="1"/>
</dbReference>
<evidence type="ECO:0000313" key="6">
    <source>
        <dbReference type="Proteomes" id="UP000182427"/>
    </source>
</evidence>
<dbReference type="GO" id="GO:0015689">
    <property type="term" value="P:molybdate ion transport"/>
    <property type="evidence" value="ECO:0007669"/>
    <property type="project" value="InterPro"/>
</dbReference>
<keyword evidence="2 4" id="KW-0479">Metal-binding</keyword>
<dbReference type="AlphaFoldDB" id="A0A1G7KUB1"/>
<comment type="similarity">
    <text evidence="1">Belongs to the bacterial solute-binding protein ModA family.</text>
</comment>
<keyword evidence="4" id="KW-0500">Molybdenum</keyword>
<feature type="binding site" evidence="4">
    <location>
        <position position="183"/>
    </location>
    <ligand>
        <name>molybdate</name>
        <dbReference type="ChEBI" id="CHEBI:36264"/>
    </ligand>
</feature>
<dbReference type="InterPro" id="IPR050682">
    <property type="entry name" value="ModA/WtpA"/>
</dbReference>
<keyword evidence="3" id="KW-0732">Signal</keyword>
<dbReference type="InterPro" id="IPR005950">
    <property type="entry name" value="ModA"/>
</dbReference>
<dbReference type="InterPro" id="IPR044084">
    <property type="entry name" value="AvModA-like_subst-bd"/>
</dbReference>
<dbReference type="SUPFAM" id="SSF53850">
    <property type="entry name" value="Periplasmic binding protein-like II"/>
    <property type="match status" value="1"/>
</dbReference>
<evidence type="ECO:0000256" key="3">
    <source>
        <dbReference type="ARBA" id="ARBA00022729"/>
    </source>
</evidence>
<dbReference type="Gene3D" id="3.40.190.10">
    <property type="entry name" value="Periplasmic binding protein-like II"/>
    <property type="match status" value="2"/>
</dbReference>
<evidence type="ECO:0000256" key="2">
    <source>
        <dbReference type="ARBA" id="ARBA00022723"/>
    </source>
</evidence>
<dbReference type="CDD" id="cd13539">
    <property type="entry name" value="PBP2_AvModA"/>
    <property type="match status" value="1"/>
</dbReference>
<proteinExistence type="inferred from homology"/>
<dbReference type="Pfam" id="PF13531">
    <property type="entry name" value="SBP_bac_11"/>
    <property type="match status" value="1"/>
</dbReference>
<keyword evidence="6" id="KW-1185">Reference proteome</keyword>
<dbReference type="GO" id="GO:0046872">
    <property type="term" value="F:metal ion binding"/>
    <property type="evidence" value="ECO:0007669"/>
    <property type="project" value="UniProtKB-KW"/>
</dbReference>
<dbReference type="Proteomes" id="UP000182427">
    <property type="component" value="Chromosome I"/>
</dbReference>
<accession>A0A1G7KUB1</accession>
<protein>
    <submittedName>
        <fullName evidence="5">Molybdate transport system substrate-binding protein</fullName>
    </submittedName>
</protein>
<dbReference type="PANTHER" id="PTHR30632">
    <property type="entry name" value="MOLYBDATE-BINDING PERIPLASMIC PROTEIN"/>
    <property type="match status" value="1"/>
</dbReference>
<dbReference type="PIRSF" id="PIRSF004846">
    <property type="entry name" value="ModA"/>
    <property type="match status" value="1"/>
</dbReference>
<sequence>MTLGYRTMHRLRFFAVWIFVAVLCSTTCLRAQDKAASKEVIVAAAADMEPVLTAYSPLFEKQTGLKLKISYASSAAVLQQIQNGSPADIFFSADFFFAEQAVASGLTMQKAPAPYAKGMLGIWTRNDSRIKPLTIDVLSRKDIGPVAVANPDRAPYGRAAIAALKKLNVYANVSPHIVQADSVAQAGQFALSGNAEVAFISRTMAVTSKYKDAGQFVLIPFGQYPEIIQTAVILKNGANHEGAHLLLNFILSDKIQSDLQTKGLERVN</sequence>
<dbReference type="EMBL" id="LT629690">
    <property type="protein sequence ID" value="SDF40822.1"/>
    <property type="molecule type" value="Genomic_DNA"/>
</dbReference>
<dbReference type="GO" id="GO:0030973">
    <property type="term" value="F:molybdate ion binding"/>
    <property type="evidence" value="ECO:0007669"/>
    <property type="project" value="InterPro"/>
</dbReference>
<organism evidence="5 6">
    <name type="scientific">Terriglobus roseus</name>
    <dbReference type="NCBI Taxonomy" id="392734"/>
    <lineage>
        <taxon>Bacteria</taxon>
        <taxon>Pseudomonadati</taxon>
        <taxon>Acidobacteriota</taxon>
        <taxon>Terriglobia</taxon>
        <taxon>Terriglobales</taxon>
        <taxon>Acidobacteriaceae</taxon>
        <taxon>Terriglobus</taxon>
    </lineage>
</organism>
<gene>
    <name evidence="5" type="ORF">SAMN05444167_2314</name>
</gene>
<dbReference type="NCBIfam" id="TIGR01256">
    <property type="entry name" value="modA"/>
    <property type="match status" value="1"/>
</dbReference>
<evidence type="ECO:0000256" key="1">
    <source>
        <dbReference type="ARBA" id="ARBA00009175"/>
    </source>
</evidence>
<evidence type="ECO:0000256" key="4">
    <source>
        <dbReference type="PIRSR" id="PIRSR004846-1"/>
    </source>
</evidence>
<name>A0A1G7KUB1_9BACT</name>
<reference evidence="5 6" key="1">
    <citation type="submission" date="2016-10" db="EMBL/GenBank/DDBJ databases">
        <authorList>
            <person name="de Groot N.N."/>
        </authorList>
    </citation>
    <scope>NUCLEOTIDE SEQUENCE [LARGE SCALE GENOMIC DNA]</scope>
    <source>
        <strain evidence="5 6">GAS232</strain>
    </source>
</reference>